<keyword evidence="5" id="KW-0813">Transport</keyword>
<evidence type="ECO:0000256" key="5">
    <source>
        <dbReference type="RuleBase" id="RU363032"/>
    </source>
</evidence>
<feature type="transmembrane region" description="Helical" evidence="5">
    <location>
        <begin position="9"/>
        <end position="30"/>
    </location>
</feature>
<keyword evidence="2 5" id="KW-0812">Transmembrane</keyword>
<dbReference type="PROSITE" id="PS50928">
    <property type="entry name" value="ABC_TM1"/>
    <property type="match status" value="1"/>
</dbReference>
<feature type="transmembrane region" description="Helical" evidence="5">
    <location>
        <begin position="139"/>
        <end position="164"/>
    </location>
</feature>
<evidence type="ECO:0000256" key="2">
    <source>
        <dbReference type="ARBA" id="ARBA00022692"/>
    </source>
</evidence>
<feature type="transmembrane region" description="Helical" evidence="5">
    <location>
        <begin position="103"/>
        <end position="132"/>
    </location>
</feature>
<feature type="domain" description="ABC transmembrane type-1" evidence="6">
    <location>
        <begin position="104"/>
        <end position="314"/>
    </location>
</feature>
<evidence type="ECO:0000256" key="4">
    <source>
        <dbReference type="ARBA" id="ARBA00023136"/>
    </source>
</evidence>
<dbReference type="GO" id="GO:0005886">
    <property type="term" value="C:plasma membrane"/>
    <property type="evidence" value="ECO:0007669"/>
    <property type="project" value="UniProtKB-SubCell"/>
</dbReference>
<dbReference type="EMBL" id="DXDU01000015">
    <property type="protein sequence ID" value="HIY25770.1"/>
    <property type="molecule type" value="Genomic_DNA"/>
</dbReference>
<dbReference type="Pfam" id="PF00528">
    <property type="entry name" value="BPD_transp_1"/>
    <property type="match status" value="1"/>
</dbReference>
<comment type="subcellular location">
    <subcellularLocation>
        <location evidence="5">Cell membrane</location>
        <topology evidence="5">Multi-pass membrane protein</topology>
    </subcellularLocation>
    <subcellularLocation>
        <location evidence="1">Membrane</location>
        <topology evidence="1">Multi-pass membrane protein</topology>
    </subcellularLocation>
</comment>
<evidence type="ECO:0000256" key="1">
    <source>
        <dbReference type="ARBA" id="ARBA00004141"/>
    </source>
</evidence>
<proteinExistence type="inferred from homology"/>
<gene>
    <name evidence="7" type="ORF">H9838_01180</name>
</gene>
<evidence type="ECO:0000313" key="8">
    <source>
        <dbReference type="Proteomes" id="UP000823915"/>
    </source>
</evidence>
<dbReference type="InterPro" id="IPR035906">
    <property type="entry name" value="MetI-like_sf"/>
</dbReference>
<comment type="similarity">
    <text evidence="5">Belongs to the binding-protein-dependent transport system permease family.</text>
</comment>
<keyword evidence="4 5" id="KW-0472">Membrane</keyword>
<dbReference type="CDD" id="cd06261">
    <property type="entry name" value="TM_PBP2"/>
    <property type="match status" value="1"/>
</dbReference>
<keyword evidence="3 5" id="KW-1133">Transmembrane helix</keyword>
<feature type="transmembrane region" description="Helical" evidence="5">
    <location>
        <begin position="254"/>
        <end position="275"/>
    </location>
</feature>
<feature type="transmembrane region" description="Helical" evidence="5">
    <location>
        <begin position="295"/>
        <end position="321"/>
    </location>
</feature>
<evidence type="ECO:0000259" key="6">
    <source>
        <dbReference type="PROSITE" id="PS50928"/>
    </source>
</evidence>
<dbReference type="PANTHER" id="PTHR43376:SF1">
    <property type="entry name" value="OLIGOPEPTIDE TRANSPORT SYSTEM PERMEASE PROTEIN"/>
    <property type="match status" value="1"/>
</dbReference>
<dbReference type="AlphaFoldDB" id="A0A9D1YBC6"/>
<name>A0A9D1YBC6_9FIRM</name>
<dbReference type="GO" id="GO:0055085">
    <property type="term" value="P:transmembrane transport"/>
    <property type="evidence" value="ECO:0007669"/>
    <property type="project" value="InterPro"/>
</dbReference>
<feature type="transmembrane region" description="Helical" evidence="5">
    <location>
        <begin position="196"/>
        <end position="214"/>
    </location>
</feature>
<evidence type="ECO:0000256" key="3">
    <source>
        <dbReference type="ARBA" id="ARBA00022989"/>
    </source>
</evidence>
<accession>A0A9D1YBC6</accession>
<dbReference type="InterPro" id="IPR000515">
    <property type="entry name" value="MetI-like"/>
</dbReference>
<organism evidence="7 8">
    <name type="scientific">Candidatus Acutalibacter pullistercoris</name>
    <dbReference type="NCBI Taxonomy" id="2838418"/>
    <lineage>
        <taxon>Bacteria</taxon>
        <taxon>Bacillati</taxon>
        <taxon>Bacillota</taxon>
        <taxon>Clostridia</taxon>
        <taxon>Eubacteriales</taxon>
        <taxon>Acutalibacteraceae</taxon>
        <taxon>Acutalibacter</taxon>
    </lineage>
</organism>
<evidence type="ECO:0000313" key="7">
    <source>
        <dbReference type="EMBL" id="HIY25770.1"/>
    </source>
</evidence>
<dbReference type="Gene3D" id="1.10.3720.10">
    <property type="entry name" value="MetI-like"/>
    <property type="match status" value="1"/>
</dbReference>
<protein>
    <submittedName>
        <fullName evidence="7">ABC transporter permease</fullName>
    </submittedName>
</protein>
<sequence length="332" mass="36845">MAKYYGRKIIWYVITLICAVFLNFLLPRLMPGNPVDMLVNQAATGVTDPGVREQMVRQYTEEFGLDKSLPEQFFTYVGNLFQGNLGMSISQYPRSVNDIVGSAIIWTLALQLPSIIVGWFIGNLLGALAAYIRKGVDKALLPIFMFISNIPTFGLGMVFLWLFASQLHWFPVGGGYAPSMTPHWSMEFVLSVLDHYRLPFLTMVLVTIGGQAIGMRSMSIYELNADYVKYSRFLGIRDHKIVGYVFRNAMLPQVTGLALSLGTMVGGNLVAEMVFSYPGIGSTIFDSISGRDYPLLSSCTLIITIMVLIANLVVEILYAVIDPRVKATQTDS</sequence>
<comment type="caution">
    <text evidence="7">The sequence shown here is derived from an EMBL/GenBank/DDBJ whole genome shotgun (WGS) entry which is preliminary data.</text>
</comment>
<dbReference type="Proteomes" id="UP000823915">
    <property type="component" value="Unassembled WGS sequence"/>
</dbReference>
<dbReference type="PANTHER" id="PTHR43376">
    <property type="entry name" value="OLIGOPEPTIDE TRANSPORT SYSTEM PERMEASE PROTEIN"/>
    <property type="match status" value="1"/>
</dbReference>
<reference evidence="7" key="1">
    <citation type="journal article" date="2021" name="PeerJ">
        <title>Extensive microbial diversity within the chicken gut microbiome revealed by metagenomics and culture.</title>
        <authorList>
            <person name="Gilroy R."/>
            <person name="Ravi A."/>
            <person name="Getino M."/>
            <person name="Pursley I."/>
            <person name="Horton D.L."/>
            <person name="Alikhan N.F."/>
            <person name="Baker D."/>
            <person name="Gharbi K."/>
            <person name="Hall N."/>
            <person name="Watson M."/>
            <person name="Adriaenssens E.M."/>
            <person name="Foster-Nyarko E."/>
            <person name="Jarju S."/>
            <person name="Secka A."/>
            <person name="Antonio M."/>
            <person name="Oren A."/>
            <person name="Chaudhuri R.R."/>
            <person name="La Ragione R."/>
            <person name="Hildebrand F."/>
            <person name="Pallen M.J."/>
        </authorList>
    </citation>
    <scope>NUCLEOTIDE SEQUENCE</scope>
    <source>
        <strain evidence="7">1282</strain>
    </source>
</reference>
<reference evidence="7" key="2">
    <citation type="submission" date="2021-04" db="EMBL/GenBank/DDBJ databases">
        <authorList>
            <person name="Gilroy R."/>
        </authorList>
    </citation>
    <scope>NUCLEOTIDE SEQUENCE</scope>
    <source>
        <strain evidence="7">1282</strain>
    </source>
</reference>
<dbReference type="SUPFAM" id="SSF161098">
    <property type="entry name" value="MetI-like"/>
    <property type="match status" value="1"/>
</dbReference>